<dbReference type="EMBL" id="BGPR01019063">
    <property type="protein sequence ID" value="GBN80860.1"/>
    <property type="molecule type" value="Genomic_DNA"/>
</dbReference>
<gene>
    <name evidence="2" type="ORF">AVEN_122578_1</name>
</gene>
<evidence type="ECO:0000313" key="3">
    <source>
        <dbReference type="Proteomes" id="UP000499080"/>
    </source>
</evidence>
<name>A0A4Y2S0Y3_ARAVE</name>
<accession>A0A4Y2S0Y3</accession>
<evidence type="ECO:0000256" key="1">
    <source>
        <dbReference type="SAM" id="MobiDB-lite"/>
    </source>
</evidence>
<reference evidence="2 3" key="1">
    <citation type="journal article" date="2019" name="Sci. Rep.">
        <title>Orb-weaving spider Araneus ventricosus genome elucidates the spidroin gene catalogue.</title>
        <authorList>
            <person name="Kono N."/>
            <person name="Nakamura H."/>
            <person name="Ohtoshi R."/>
            <person name="Moran D.A.P."/>
            <person name="Shinohara A."/>
            <person name="Yoshida Y."/>
            <person name="Fujiwara M."/>
            <person name="Mori M."/>
            <person name="Tomita M."/>
            <person name="Arakawa K."/>
        </authorList>
    </citation>
    <scope>NUCLEOTIDE SEQUENCE [LARGE SCALE GENOMIC DNA]</scope>
</reference>
<protein>
    <submittedName>
        <fullName evidence="2">Uncharacterized protein</fullName>
    </submittedName>
</protein>
<comment type="caution">
    <text evidence="2">The sequence shown here is derived from an EMBL/GenBank/DDBJ whole genome shotgun (WGS) entry which is preliminary data.</text>
</comment>
<dbReference type="AlphaFoldDB" id="A0A4Y2S0Y3"/>
<feature type="region of interest" description="Disordered" evidence="1">
    <location>
        <begin position="37"/>
        <end position="58"/>
    </location>
</feature>
<organism evidence="2 3">
    <name type="scientific">Araneus ventricosus</name>
    <name type="common">Orbweaver spider</name>
    <name type="synonym">Epeira ventricosa</name>
    <dbReference type="NCBI Taxonomy" id="182803"/>
    <lineage>
        <taxon>Eukaryota</taxon>
        <taxon>Metazoa</taxon>
        <taxon>Ecdysozoa</taxon>
        <taxon>Arthropoda</taxon>
        <taxon>Chelicerata</taxon>
        <taxon>Arachnida</taxon>
        <taxon>Araneae</taxon>
        <taxon>Araneomorphae</taxon>
        <taxon>Entelegynae</taxon>
        <taxon>Araneoidea</taxon>
        <taxon>Araneidae</taxon>
        <taxon>Araneus</taxon>
    </lineage>
</organism>
<evidence type="ECO:0000313" key="2">
    <source>
        <dbReference type="EMBL" id="GBN80860.1"/>
    </source>
</evidence>
<sequence>MCRAAETSKLQVQVYFTEERRIDAIKRFKPLSAVRPRATGQANKFQQPAKRQESSGRKCHYCGSHHVPGRLSLLPQISMLRNPEN</sequence>
<keyword evidence="3" id="KW-1185">Reference proteome</keyword>
<proteinExistence type="predicted"/>
<dbReference type="Proteomes" id="UP000499080">
    <property type="component" value="Unassembled WGS sequence"/>
</dbReference>